<feature type="compositionally biased region" description="Basic and acidic residues" evidence="1">
    <location>
        <begin position="353"/>
        <end position="380"/>
    </location>
</feature>
<feature type="region of interest" description="Disordered" evidence="1">
    <location>
        <begin position="133"/>
        <end position="155"/>
    </location>
</feature>
<protein>
    <submittedName>
        <fullName evidence="2">Uncharacterized protein</fullName>
    </submittedName>
</protein>
<feature type="region of interest" description="Disordered" evidence="1">
    <location>
        <begin position="59"/>
        <end position="110"/>
    </location>
</feature>
<dbReference type="AlphaFoldDB" id="A0AA48QX94"/>
<name>A0AA48QX94_9TREE</name>
<organism evidence="2 3">
    <name type="scientific">Cutaneotrichosporon cavernicola</name>
    <dbReference type="NCBI Taxonomy" id="279322"/>
    <lineage>
        <taxon>Eukaryota</taxon>
        <taxon>Fungi</taxon>
        <taxon>Dikarya</taxon>
        <taxon>Basidiomycota</taxon>
        <taxon>Agaricomycotina</taxon>
        <taxon>Tremellomycetes</taxon>
        <taxon>Trichosporonales</taxon>
        <taxon>Trichosporonaceae</taxon>
        <taxon>Cutaneotrichosporon</taxon>
    </lineage>
</organism>
<keyword evidence="3" id="KW-1185">Reference proteome</keyword>
<evidence type="ECO:0000313" key="3">
    <source>
        <dbReference type="Proteomes" id="UP001233271"/>
    </source>
</evidence>
<dbReference type="RefSeq" id="XP_060458403.1">
    <property type="nucleotide sequence ID" value="XM_060601961.1"/>
</dbReference>
<dbReference type="EMBL" id="AP028216">
    <property type="protein sequence ID" value="BEI93138.1"/>
    <property type="molecule type" value="Genomic_DNA"/>
</dbReference>
<accession>A0AA48QX94</accession>
<dbReference type="KEGG" id="ccac:CcaHIS019_0507660"/>
<reference evidence="2" key="1">
    <citation type="journal article" date="2023" name="BMC Genomics">
        <title>Chromosome-level genome assemblies of Cutaneotrichosporon spp. (Trichosporonales, Basidiomycota) reveal imbalanced evolution between nucleotide sequences and chromosome synteny.</title>
        <authorList>
            <person name="Kobayashi Y."/>
            <person name="Kayamori A."/>
            <person name="Aoki K."/>
            <person name="Shiwa Y."/>
            <person name="Matsutani M."/>
            <person name="Fujita N."/>
            <person name="Sugita T."/>
            <person name="Iwasaki W."/>
            <person name="Tanaka N."/>
            <person name="Takashima M."/>
        </authorList>
    </citation>
    <scope>NUCLEOTIDE SEQUENCE</scope>
    <source>
        <strain evidence="2">HIS019</strain>
    </source>
</reference>
<dbReference type="GeneID" id="85497008"/>
<feature type="compositionally biased region" description="Polar residues" evidence="1">
    <location>
        <begin position="133"/>
        <end position="154"/>
    </location>
</feature>
<proteinExistence type="predicted"/>
<evidence type="ECO:0000313" key="2">
    <source>
        <dbReference type="EMBL" id="BEI93138.1"/>
    </source>
</evidence>
<evidence type="ECO:0000256" key="1">
    <source>
        <dbReference type="SAM" id="MobiDB-lite"/>
    </source>
</evidence>
<dbReference type="Proteomes" id="UP001233271">
    <property type="component" value="Chromosome 5"/>
</dbReference>
<sequence length="405" mass="43481">MFEEDFERCFICQASSKGLYCSRECRQQDKGSVSPHTKSNDLAPVRLTAQLPASLSPAVRPTYTITPSPILGRRRGASTSSSSVSDSPIQSPHTNPSAGDSPQKEVFNLPPPAYPMGFVGSVPMKIPTSLQNRVASNGSANGHPNGATTPTGSVDTLRFGRKSSVTNSVTSPLALGPRCGCGRPLSHRNRSLPGDELNVACLNLGPNGFPDADVNVLRLVSDPIHRTPNLTCPPLPEERSISHVLGSSLLLSRSRSDPHHPPSPRTARGPGYQNAKAGGSLHPRPVVDSAGVPAERMALPPVAPLRGVRSRSAAPSSNTRREHAPTDDRRGRSRERVERVEVNPELVPQLGMYHEEREVAPTRDSRSRGRKLSDEAERPGRSRSRPHPDIGYATAIRGRTQGIAA</sequence>
<feature type="compositionally biased region" description="Basic and acidic residues" evidence="1">
    <location>
        <begin position="319"/>
        <end position="342"/>
    </location>
</feature>
<feature type="region of interest" description="Disordered" evidence="1">
    <location>
        <begin position="252"/>
        <end position="405"/>
    </location>
</feature>
<gene>
    <name evidence="2" type="ORF">CcaverHIS019_0507660</name>
</gene>
<feature type="compositionally biased region" description="Low complexity" evidence="1">
    <location>
        <begin position="78"/>
        <end position="91"/>
    </location>
</feature>